<sequence length="17" mass="1958">MHARNSVCWCLPTVNNI</sequence>
<proteinExistence type="predicted"/>
<name>A0A2P2PYY2_RHIMU</name>
<protein>
    <submittedName>
        <fullName evidence="1">Uncharacterized protein</fullName>
    </submittedName>
</protein>
<reference evidence="1" key="1">
    <citation type="submission" date="2018-02" db="EMBL/GenBank/DDBJ databases">
        <title>Rhizophora mucronata_Transcriptome.</title>
        <authorList>
            <person name="Meera S.P."/>
            <person name="Sreeshan A."/>
            <person name="Augustine A."/>
        </authorList>
    </citation>
    <scope>NUCLEOTIDE SEQUENCE</scope>
    <source>
        <tissue evidence="1">Leaf</tissue>
    </source>
</reference>
<evidence type="ECO:0000313" key="1">
    <source>
        <dbReference type="EMBL" id="MBX59961.1"/>
    </source>
</evidence>
<dbReference type="AlphaFoldDB" id="A0A2P2PYY2"/>
<accession>A0A2P2PYY2</accession>
<organism evidence="1">
    <name type="scientific">Rhizophora mucronata</name>
    <name type="common">Asiatic mangrove</name>
    <dbReference type="NCBI Taxonomy" id="61149"/>
    <lineage>
        <taxon>Eukaryota</taxon>
        <taxon>Viridiplantae</taxon>
        <taxon>Streptophyta</taxon>
        <taxon>Embryophyta</taxon>
        <taxon>Tracheophyta</taxon>
        <taxon>Spermatophyta</taxon>
        <taxon>Magnoliopsida</taxon>
        <taxon>eudicotyledons</taxon>
        <taxon>Gunneridae</taxon>
        <taxon>Pentapetalae</taxon>
        <taxon>rosids</taxon>
        <taxon>fabids</taxon>
        <taxon>Malpighiales</taxon>
        <taxon>Rhizophoraceae</taxon>
        <taxon>Rhizophora</taxon>
    </lineage>
</organism>
<dbReference type="EMBL" id="GGEC01079477">
    <property type="protein sequence ID" value="MBX59961.1"/>
    <property type="molecule type" value="Transcribed_RNA"/>
</dbReference>